<evidence type="ECO:0000313" key="3">
    <source>
        <dbReference type="Proteomes" id="UP001642360"/>
    </source>
</evidence>
<dbReference type="InterPro" id="IPR039926">
    <property type="entry name" value="Egg_app_1"/>
</dbReference>
<dbReference type="Proteomes" id="UP001642360">
    <property type="component" value="Unassembled WGS sequence"/>
</dbReference>
<dbReference type="AlphaFoldDB" id="A0ABC8U743"/>
<evidence type="ECO:0000313" key="2">
    <source>
        <dbReference type="EMBL" id="CAK9174811.1"/>
    </source>
</evidence>
<gene>
    <name evidence="2" type="ORF">ILEXP_LOCUS44577</name>
</gene>
<keyword evidence="3" id="KW-1185">Reference proteome</keyword>
<feature type="region of interest" description="Disordered" evidence="1">
    <location>
        <begin position="38"/>
        <end position="86"/>
    </location>
</feature>
<sequence length="108" mass="10212">MWGLSPSINATISCPIVVIHKEILAIAYPLNNFQMGGGKGGGGGGGKSGGGGGAPGGGSSSSKGSGGGGSGMMKAPGGGGSSFISRAGFQSNPQIYFAGLHAGQKGKK</sequence>
<comment type="caution">
    <text evidence="2">The sequence shown here is derived from an EMBL/GenBank/DDBJ whole genome shotgun (WGS) entry which is preliminary data.</text>
</comment>
<dbReference type="EMBL" id="CAUOFW020006450">
    <property type="protein sequence ID" value="CAK9174811.1"/>
    <property type="molecule type" value="Genomic_DNA"/>
</dbReference>
<reference evidence="2 3" key="1">
    <citation type="submission" date="2024-02" db="EMBL/GenBank/DDBJ databases">
        <authorList>
            <person name="Vignale AGUSTIN F."/>
            <person name="Sosa J E."/>
            <person name="Modenutti C."/>
        </authorList>
    </citation>
    <scope>NUCLEOTIDE SEQUENCE [LARGE SCALE GENOMIC DNA]</scope>
</reference>
<name>A0ABC8U743_9AQUA</name>
<organism evidence="2 3">
    <name type="scientific">Ilex paraguariensis</name>
    <name type="common">yerba mate</name>
    <dbReference type="NCBI Taxonomy" id="185542"/>
    <lineage>
        <taxon>Eukaryota</taxon>
        <taxon>Viridiplantae</taxon>
        <taxon>Streptophyta</taxon>
        <taxon>Embryophyta</taxon>
        <taxon>Tracheophyta</taxon>
        <taxon>Spermatophyta</taxon>
        <taxon>Magnoliopsida</taxon>
        <taxon>eudicotyledons</taxon>
        <taxon>Gunneridae</taxon>
        <taxon>Pentapetalae</taxon>
        <taxon>asterids</taxon>
        <taxon>campanulids</taxon>
        <taxon>Aquifoliales</taxon>
        <taxon>Aquifoliaceae</taxon>
        <taxon>Ilex</taxon>
    </lineage>
</organism>
<dbReference type="PANTHER" id="PTHR33333:SF32">
    <property type="entry name" value="PSAD1"/>
    <property type="match status" value="1"/>
</dbReference>
<evidence type="ECO:0008006" key="4">
    <source>
        <dbReference type="Google" id="ProtNLM"/>
    </source>
</evidence>
<accession>A0ABC8U743</accession>
<evidence type="ECO:0000256" key="1">
    <source>
        <dbReference type="SAM" id="MobiDB-lite"/>
    </source>
</evidence>
<feature type="compositionally biased region" description="Gly residues" evidence="1">
    <location>
        <begin position="38"/>
        <end position="81"/>
    </location>
</feature>
<protein>
    <recommendedName>
        <fullName evidence="4">Glycine-rich protein</fullName>
    </recommendedName>
</protein>
<proteinExistence type="predicted"/>
<dbReference type="PANTHER" id="PTHR33333">
    <property type="entry name" value="ERYTHROCYTE MEMBRANE PROTEIN 1-LIKE"/>
    <property type="match status" value="1"/>
</dbReference>